<dbReference type="EMBL" id="JACCFP010000001">
    <property type="protein sequence ID" value="NYJ03265.1"/>
    <property type="molecule type" value="Genomic_DNA"/>
</dbReference>
<evidence type="ECO:0000313" key="12">
    <source>
        <dbReference type="Proteomes" id="UP000530424"/>
    </source>
</evidence>
<organism evidence="11 12">
    <name type="scientific">Nocardioides thalensis</name>
    <dbReference type="NCBI Taxonomy" id="1914755"/>
    <lineage>
        <taxon>Bacteria</taxon>
        <taxon>Bacillati</taxon>
        <taxon>Actinomycetota</taxon>
        <taxon>Actinomycetes</taxon>
        <taxon>Propionibacteriales</taxon>
        <taxon>Nocardioidaceae</taxon>
        <taxon>Nocardioides</taxon>
    </lineage>
</organism>
<keyword evidence="5 9" id="KW-0676">Redox-active center</keyword>
<keyword evidence="4 9" id="KW-1015">Disulfide bond</keyword>
<evidence type="ECO:0000256" key="6">
    <source>
        <dbReference type="NCBIfam" id="TIGR01068"/>
    </source>
</evidence>
<dbReference type="Pfam" id="PF00085">
    <property type="entry name" value="Thioredoxin"/>
    <property type="match status" value="1"/>
</dbReference>
<dbReference type="PROSITE" id="PS00194">
    <property type="entry name" value="THIOREDOXIN_1"/>
    <property type="match status" value="1"/>
</dbReference>
<dbReference type="GO" id="GO:0005829">
    <property type="term" value="C:cytosol"/>
    <property type="evidence" value="ECO:0007669"/>
    <property type="project" value="TreeGrafter"/>
</dbReference>
<dbReference type="GO" id="GO:0045454">
    <property type="term" value="P:cell redox homeostasis"/>
    <property type="evidence" value="ECO:0007669"/>
    <property type="project" value="TreeGrafter"/>
</dbReference>
<dbReference type="PRINTS" id="PR00421">
    <property type="entry name" value="THIOREDOXIN"/>
</dbReference>
<dbReference type="PANTHER" id="PTHR45663">
    <property type="entry name" value="GEO12009P1"/>
    <property type="match status" value="1"/>
</dbReference>
<accession>A0A853C607</accession>
<feature type="site" description="Contributes to redox potential value" evidence="8">
    <location>
        <position position="38"/>
    </location>
</feature>
<evidence type="ECO:0000313" key="11">
    <source>
        <dbReference type="EMBL" id="NYJ03265.1"/>
    </source>
</evidence>
<comment type="caution">
    <text evidence="11">The sequence shown here is derived from an EMBL/GenBank/DDBJ whole genome shotgun (WGS) entry which is preliminary data.</text>
</comment>
<feature type="site" description="Contributes to redox potential value" evidence="8">
    <location>
        <position position="37"/>
    </location>
</feature>
<dbReference type="NCBIfam" id="TIGR01068">
    <property type="entry name" value="thioredoxin"/>
    <property type="match status" value="1"/>
</dbReference>
<evidence type="ECO:0000256" key="2">
    <source>
        <dbReference type="ARBA" id="ARBA00022448"/>
    </source>
</evidence>
<dbReference type="FunFam" id="3.40.30.10:FF:000001">
    <property type="entry name" value="Thioredoxin"/>
    <property type="match status" value="1"/>
</dbReference>
<keyword evidence="12" id="KW-1185">Reference proteome</keyword>
<keyword evidence="3" id="KW-0249">Electron transport</keyword>
<feature type="disulfide bond" description="Redox-active" evidence="9">
    <location>
        <begin position="36"/>
        <end position="39"/>
    </location>
</feature>
<dbReference type="InterPro" id="IPR013766">
    <property type="entry name" value="Thioredoxin_domain"/>
</dbReference>
<dbReference type="CDD" id="cd02947">
    <property type="entry name" value="TRX_family"/>
    <property type="match status" value="1"/>
</dbReference>
<dbReference type="GO" id="GO:0015035">
    <property type="term" value="F:protein-disulfide reductase activity"/>
    <property type="evidence" value="ECO:0007669"/>
    <property type="project" value="UniProtKB-UniRule"/>
</dbReference>
<dbReference type="AlphaFoldDB" id="A0A853C607"/>
<protein>
    <recommendedName>
        <fullName evidence="6 7">Thioredoxin</fullName>
    </recommendedName>
</protein>
<dbReference type="RefSeq" id="WP_179669529.1">
    <property type="nucleotide sequence ID" value="NZ_JACCFP010000001.1"/>
</dbReference>
<reference evidence="11 12" key="1">
    <citation type="submission" date="2020-07" db="EMBL/GenBank/DDBJ databases">
        <title>Sequencing the genomes of 1000 actinobacteria strains.</title>
        <authorList>
            <person name="Klenk H.-P."/>
        </authorList>
    </citation>
    <scope>NUCLEOTIDE SEQUENCE [LARGE SCALE GENOMIC DNA]</scope>
    <source>
        <strain evidence="11 12">DSM 103833</strain>
    </source>
</reference>
<evidence type="ECO:0000259" key="10">
    <source>
        <dbReference type="PROSITE" id="PS51352"/>
    </source>
</evidence>
<dbReference type="InterPro" id="IPR036249">
    <property type="entry name" value="Thioredoxin-like_sf"/>
</dbReference>
<dbReference type="PANTHER" id="PTHR45663:SF11">
    <property type="entry name" value="GEO12009P1"/>
    <property type="match status" value="1"/>
</dbReference>
<evidence type="ECO:0000256" key="9">
    <source>
        <dbReference type="PIRSR" id="PIRSR000077-4"/>
    </source>
</evidence>
<dbReference type="PROSITE" id="PS51352">
    <property type="entry name" value="THIOREDOXIN_2"/>
    <property type="match status" value="1"/>
</dbReference>
<dbReference type="Gene3D" id="3.40.30.10">
    <property type="entry name" value="Glutaredoxin"/>
    <property type="match status" value="1"/>
</dbReference>
<feature type="active site" description="Nucleophile" evidence="8">
    <location>
        <position position="36"/>
    </location>
</feature>
<dbReference type="SUPFAM" id="SSF52833">
    <property type="entry name" value="Thioredoxin-like"/>
    <property type="match status" value="1"/>
</dbReference>
<dbReference type="PIRSF" id="PIRSF000077">
    <property type="entry name" value="Thioredoxin"/>
    <property type="match status" value="1"/>
</dbReference>
<evidence type="ECO:0000256" key="7">
    <source>
        <dbReference type="PIRNR" id="PIRNR000077"/>
    </source>
</evidence>
<feature type="site" description="Deprotonates C-terminal active site Cys" evidence="8">
    <location>
        <position position="30"/>
    </location>
</feature>
<evidence type="ECO:0000256" key="5">
    <source>
        <dbReference type="ARBA" id="ARBA00023284"/>
    </source>
</evidence>
<evidence type="ECO:0000256" key="1">
    <source>
        <dbReference type="ARBA" id="ARBA00008987"/>
    </source>
</evidence>
<dbReference type="InterPro" id="IPR017937">
    <property type="entry name" value="Thioredoxin_CS"/>
</dbReference>
<evidence type="ECO:0000256" key="8">
    <source>
        <dbReference type="PIRSR" id="PIRSR000077-1"/>
    </source>
</evidence>
<keyword evidence="2" id="KW-0813">Transport</keyword>
<feature type="active site" description="Nucleophile" evidence="8">
    <location>
        <position position="39"/>
    </location>
</feature>
<gene>
    <name evidence="11" type="ORF">HNR19_003963</name>
</gene>
<name>A0A853C607_9ACTN</name>
<dbReference type="Proteomes" id="UP000530424">
    <property type="component" value="Unassembled WGS sequence"/>
</dbReference>
<sequence>MSTLSSPVTSTTDTDFDRDVLASGHPVLVDFWAEWCAPCHQVAPVLDQLATEMADTLRVVKLNVDEHPVTASRYRVQGLPTLVLFIGGEVVMELRGARSKAALERELAKVLPVA</sequence>
<proteinExistence type="inferred from homology"/>
<evidence type="ECO:0000256" key="3">
    <source>
        <dbReference type="ARBA" id="ARBA00022982"/>
    </source>
</evidence>
<dbReference type="InterPro" id="IPR005746">
    <property type="entry name" value="Thioredoxin"/>
</dbReference>
<evidence type="ECO:0000256" key="4">
    <source>
        <dbReference type="ARBA" id="ARBA00023157"/>
    </source>
</evidence>
<comment type="similarity">
    <text evidence="1 7">Belongs to the thioredoxin family.</text>
</comment>
<feature type="domain" description="Thioredoxin" evidence="10">
    <location>
        <begin position="1"/>
        <end position="112"/>
    </location>
</feature>